<evidence type="ECO:0000313" key="2">
    <source>
        <dbReference type="EMBL" id="RYM95641.1"/>
    </source>
</evidence>
<dbReference type="RefSeq" id="WP_130077276.1">
    <property type="nucleotide sequence ID" value="NZ_RSCO01000016.1"/>
</dbReference>
<proteinExistence type="predicted"/>
<evidence type="ECO:0000313" key="3">
    <source>
        <dbReference type="Proteomes" id="UP000293613"/>
    </source>
</evidence>
<dbReference type="EMBL" id="RSCO01000016">
    <property type="protein sequence ID" value="RYM95641.1"/>
    <property type="molecule type" value="Genomic_DNA"/>
</dbReference>
<protein>
    <recommendedName>
        <fullName evidence="4">DUF4194 domain-containing protein</fullName>
    </recommendedName>
</protein>
<reference evidence="2 3" key="1">
    <citation type="journal article" date="2019" name="Appl. Environ. Microbiol.">
        <title>Dissecting the evolutionary development of the Bifidobacterium animalis species through comparative genomics analyses.</title>
        <authorList>
            <person name="Lugli G.A."/>
            <person name="Mancino W."/>
            <person name="Milani C."/>
            <person name="Duranti S."/>
            <person name="Mancabelli L."/>
            <person name="Napoli S."/>
            <person name="Mangifesta M."/>
            <person name="Viappiani A."/>
            <person name="Anzalone R."/>
            <person name="Longhi G."/>
            <person name="van Sinderen D."/>
            <person name="Ventura M."/>
            <person name="Turroni F."/>
        </authorList>
    </citation>
    <scope>NUCLEOTIDE SEQUENCE [LARGE SCALE GENOMIC DNA]</scope>
    <source>
        <strain evidence="2 3">2011B</strain>
    </source>
</reference>
<feature type="region of interest" description="Disordered" evidence="1">
    <location>
        <begin position="231"/>
        <end position="269"/>
    </location>
</feature>
<organism evidence="2 3">
    <name type="scientific">Bifidobacterium animalis subsp. lactis</name>
    <name type="common">Bifidobacterium lactis</name>
    <dbReference type="NCBI Taxonomy" id="302911"/>
    <lineage>
        <taxon>Bacteria</taxon>
        <taxon>Bacillati</taxon>
        <taxon>Actinomycetota</taxon>
        <taxon>Actinomycetes</taxon>
        <taxon>Bifidobacteriales</taxon>
        <taxon>Bifidobacteriaceae</taxon>
        <taxon>Bifidobacterium</taxon>
    </lineage>
</organism>
<sequence>MAMDDSTGQGIAGDANLGMVSKVLSAEYEEGVADEAGMADLANMHALFDGDIGDMPAPAREAAIALKRNRSISGDMYHQALDYMEHVRRSLNNDMLVPVIDTYYEVMYAEPIAADEYGIRSLKTRASLSAREAVMLAALRRKVLDYENVGAAAADWLISKEEIVNTMSTGAGPLAGRNSEEAVQAQVDRLIGSAKNNGFLAPVEDDEGMYVITKLVPVVLNPERIAAWLGADDASTAQPEPDGTGDDSDGSGHTGQDEHPEDDDMEALF</sequence>
<gene>
    <name evidence="2" type="ORF">PG2011B_0489</name>
</gene>
<evidence type="ECO:0000256" key="1">
    <source>
        <dbReference type="SAM" id="MobiDB-lite"/>
    </source>
</evidence>
<comment type="caution">
    <text evidence="2">The sequence shown here is derived from an EMBL/GenBank/DDBJ whole genome shotgun (WGS) entry which is preliminary data.</text>
</comment>
<feature type="compositionally biased region" description="Acidic residues" evidence="1">
    <location>
        <begin position="259"/>
        <end position="269"/>
    </location>
</feature>
<accession>A0A8B3RJ55</accession>
<name>A0A8B3RJ55_BIFAN</name>
<dbReference type="AlphaFoldDB" id="A0A8B3RJ55"/>
<evidence type="ECO:0008006" key="4">
    <source>
        <dbReference type="Google" id="ProtNLM"/>
    </source>
</evidence>
<dbReference type="InterPro" id="IPR025449">
    <property type="entry name" value="JetB"/>
</dbReference>
<dbReference type="Pfam" id="PF13835">
    <property type="entry name" value="DUF4194"/>
    <property type="match status" value="1"/>
</dbReference>
<dbReference type="Proteomes" id="UP000293613">
    <property type="component" value="Unassembled WGS sequence"/>
</dbReference>